<sequence length="299" mass="33726">MVEKTGRFFVPIFEGFEERSIVTSDVTIQAWIGGSGPPLLLLHGYPQTHVMWHKIAPTLARRFTVVATDLRGYGKSQKPAGGEAHENFSKRAMAKDQVEVMRKLGFDRFSVVAHDRGARVAHRMALDHDDVVEKLVLLDIAPTDTMYGATDKAFATAYYHWFFLIQPYDLPERLINSDPGYYLRKTLNAWCKTPDSFPEEVMEEYIGAFSDPAAIHSACEDYRAAAGIDLKHDAEDGQRRVSQPLLVLWGERGVVGNSFDVLGVWKTRADKVEGEPLPCGHFLAEEVPELLMERLDRFL</sequence>
<dbReference type="Pfam" id="PF00561">
    <property type="entry name" value="Abhydrolase_1"/>
    <property type="match status" value="1"/>
</dbReference>
<gene>
    <name evidence="3" type="ORF">JNB85_01165</name>
</gene>
<dbReference type="InterPro" id="IPR000639">
    <property type="entry name" value="Epox_hydrolase-like"/>
</dbReference>
<comment type="caution">
    <text evidence="3">The sequence shown here is derived from an EMBL/GenBank/DDBJ whole genome shotgun (WGS) entry which is preliminary data.</text>
</comment>
<evidence type="ECO:0000256" key="1">
    <source>
        <dbReference type="ARBA" id="ARBA00022801"/>
    </source>
</evidence>
<accession>A0ABS7GMZ0</accession>
<dbReference type="SUPFAM" id="SSF53474">
    <property type="entry name" value="alpha/beta-Hydrolases"/>
    <property type="match status" value="1"/>
</dbReference>
<organism evidence="3 4">
    <name type="scientific">Rhizobium mesosinicum</name>
    <dbReference type="NCBI Taxonomy" id="335017"/>
    <lineage>
        <taxon>Bacteria</taxon>
        <taxon>Pseudomonadati</taxon>
        <taxon>Pseudomonadota</taxon>
        <taxon>Alphaproteobacteria</taxon>
        <taxon>Hyphomicrobiales</taxon>
        <taxon>Rhizobiaceae</taxon>
        <taxon>Rhizobium/Agrobacterium group</taxon>
        <taxon>Rhizobium</taxon>
    </lineage>
</organism>
<dbReference type="EMBL" id="JAEUAK010000001">
    <property type="protein sequence ID" value="MBW9051016.1"/>
    <property type="molecule type" value="Genomic_DNA"/>
</dbReference>
<protein>
    <submittedName>
        <fullName evidence="3">Alpha/beta hydrolase</fullName>
    </submittedName>
</protein>
<proteinExistence type="predicted"/>
<evidence type="ECO:0000259" key="2">
    <source>
        <dbReference type="Pfam" id="PF00561"/>
    </source>
</evidence>
<dbReference type="PRINTS" id="PR00412">
    <property type="entry name" value="EPOXHYDRLASE"/>
</dbReference>
<keyword evidence="4" id="KW-1185">Reference proteome</keyword>
<reference evidence="3 4" key="1">
    <citation type="journal article" date="2021" name="MBio">
        <title>Poor Competitiveness of Bradyrhizobium in Pigeon Pea Root Colonization in Indian Soils.</title>
        <authorList>
            <person name="Chalasani D."/>
            <person name="Basu A."/>
            <person name="Pullabhotla S.V.S.R.N."/>
            <person name="Jorrin B."/>
            <person name="Neal A.L."/>
            <person name="Poole P.S."/>
            <person name="Podile A.R."/>
            <person name="Tkacz A."/>
        </authorList>
    </citation>
    <scope>NUCLEOTIDE SEQUENCE [LARGE SCALE GENOMIC DNA]</scope>
    <source>
        <strain evidence="3 4">HU56</strain>
    </source>
</reference>
<keyword evidence="1 3" id="KW-0378">Hydrolase</keyword>
<dbReference type="Proteomes" id="UP000717752">
    <property type="component" value="Unassembled WGS sequence"/>
</dbReference>
<evidence type="ECO:0000313" key="4">
    <source>
        <dbReference type="Proteomes" id="UP000717752"/>
    </source>
</evidence>
<evidence type="ECO:0000313" key="3">
    <source>
        <dbReference type="EMBL" id="MBW9051016.1"/>
    </source>
</evidence>
<dbReference type="Gene3D" id="3.40.50.1820">
    <property type="entry name" value="alpha/beta hydrolase"/>
    <property type="match status" value="1"/>
</dbReference>
<dbReference type="GO" id="GO:0016787">
    <property type="term" value="F:hydrolase activity"/>
    <property type="evidence" value="ECO:0007669"/>
    <property type="project" value="UniProtKB-KW"/>
</dbReference>
<name>A0ABS7GMZ0_9HYPH</name>
<dbReference type="InterPro" id="IPR029058">
    <property type="entry name" value="AB_hydrolase_fold"/>
</dbReference>
<dbReference type="InterPro" id="IPR000073">
    <property type="entry name" value="AB_hydrolase_1"/>
</dbReference>
<feature type="domain" description="AB hydrolase-1" evidence="2">
    <location>
        <begin position="37"/>
        <end position="284"/>
    </location>
</feature>
<dbReference type="PANTHER" id="PTHR43329">
    <property type="entry name" value="EPOXIDE HYDROLASE"/>
    <property type="match status" value="1"/>
</dbReference>